<gene>
    <name evidence="1" type="ORF">COF57_22770</name>
</gene>
<organism evidence="1 2">
    <name type="scientific">Bacillus wiedmannii</name>
    <dbReference type="NCBI Taxonomy" id="1890302"/>
    <lineage>
        <taxon>Bacteria</taxon>
        <taxon>Bacillati</taxon>
        <taxon>Bacillota</taxon>
        <taxon>Bacilli</taxon>
        <taxon>Bacillales</taxon>
        <taxon>Bacillaceae</taxon>
        <taxon>Bacillus</taxon>
        <taxon>Bacillus cereus group</taxon>
    </lineage>
</organism>
<dbReference type="EMBL" id="NUSP01000024">
    <property type="protein sequence ID" value="PHD57698.1"/>
    <property type="molecule type" value="Genomic_DNA"/>
</dbReference>
<dbReference type="RefSeq" id="WP_098815841.1">
    <property type="nucleotide sequence ID" value="NZ_NUSP01000024.1"/>
</dbReference>
<dbReference type="AlphaFoldDB" id="A0A2C4PZZ3"/>
<comment type="caution">
    <text evidence="1">The sequence shown here is derived from an EMBL/GenBank/DDBJ whole genome shotgun (WGS) entry which is preliminary data.</text>
</comment>
<dbReference type="Proteomes" id="UP000223364">
    <property type="component" value="Unassembled WGS sequence"/>
</dbReference>
<reference evidence="1 2" key="1">
    <citation type="submission" date="2017-09" db="EMBL/GenBank/DDBJ databases">
        <title>Large-scale bioinformatics analysis of Bacillus genomes uncovers conserved roles of natural products in bacterial physiology.</title>
        <authorList>
            <consortium name="Agbiome Team Llc"/>
            <person name="Bleich R.M."/>
            <person name="Grubbs K.J."/>
            <person name="Santa Maria K.C."/>
            <person name="Allen S.E."/>
            <person name="Farag S."/>
            <person name="Shank E.A."/>
            <person name="Bowers A."/>
        </authorList>
    </citation>
    <scope>NUCLEOTIDE SEQUENCE [LARGE SCALE GENOMIC DNA]</scope>
    <source>
        <strain evidence="1 2">AFS044295</strain>
    </source>
</reference>
<protein>
    <submittedName>
        <fullName evidence="1">Uncharacterized protein</fullName>
    </submittedName>
</protein>
<name>A0A2C4PZZ3_9BACI</name>
<proteinExistence type="predicted"/>
<evidence type="ECO:0000313" key="1">
    <source>
        <dbReference type="EMBL" id="PHD57698.1"/>
    </source>
</evidence>
<sequence>MIELETKDKRWQEMREDLGERLVNGGFIEKRDEKYIYGNRTFGKVYGIQVINGTPSQISIEGMSLQFTYDFSNYELNVWGTAQRYAGASHSVGELVEIRELLTKWQQDWEKRLDGSK</sequence>
<accession>A0A2C4PZZ3</accession>
<evidence type="ECO:0000313" key="2">
    <source>
        <dbReference type="Proteomes" id="UP000223364"/>
    </source>
</evidence>